<organism evidence="2">
    <name type="scientific">Dictyoglomus thermophilum</name>
    <dbReference type="NCBI Taxonomy" id="14"/>
    <lineage>
        <taxon>Bacteria</taxon>
        <taxon>Pseudomonadati</taxon>
        <taxon>Dictyoglomota</taxon>
        <taxon>Dictyoglomia</taxon>
        <taxon>Dictyoglomales</taxon>
        <taxon>Dictyoglomaceae</taxon>
        <taxon>Dictyoglomus</taxon>
    </lineage>
</organism>
<dbReference type="CDD" id="cd00077">
    <property type="entry name" value="HDc"/>
    <property type="match status" value="2"/>
</dbReference>
<gene>
    <name evidence="2" type="ORF">ENW00_07495</name>
</gene>
<dbReference type="Pfam" id="PF13487">
    <property type="entry name" value="HD_5"/>
    <property type="match status" value="1"/>
</dbReference>
<dbReference type="AlphaFoldDB" id="A0A7C3MKN5"/>
<evidence type="ECO:0000313" key="2">
    <source>
        <dbReference type="EMBL" id="HFX13969.1"/>
    </source>
</evidence>
<dbReference type="InterPro" id="IPR006674">
    <property type="entry name" value="HD_domain"/>
</dbReference>
<evidence type="ECO:0000259" key="1">
    <source>
        <dbReference type="PROSITE" id="PS51832"/>
    </source>
</evidence>
<dbReference type="PANTHER" id="PTHR43155:SF1">
    <property type="entry name" value="3'3'-CGAMP-SPECIFIC PHOSPHODIESTERASE 1"/>
    <property type="match status" value="1"/>
</dbReference>
<comment type="caution">
    <text evidence="2">The sequence shown here is derived from an EMBL/GenBank/DDBJ whole genome shotgun (WGS) entry which is preliminary data.</text>
</comment>
<dbReference type="Pfam" id="PF01966">
    <property type="entry name" value="HD"/>
    <property type="match status" value="1"/>
</dbReference>
<reference evidence="2" key="1">
    <citation type="journal article" date="2020" name="mSystems">
        <title>Genome- and Community-Level Interaction Insights into Carbon Utilization and Element Cycling Functions of Hydrothermarchaeota in Hydrothermal Sediment.</title>
        <authorList>
            <person name="Zhou Z."/>
            <person name="Liu Y."/>
            <person name="Xu W."/>
            <person name="Pan J."/>
            <person name="Luo Z.H."/>
            <person name="Li M."/>
        </authorList>
    </citation>
    <scope>NUCLEOTIDE SEQUENCE [LARGE SCALE GENOMIC DNA]</scope>
    <source>
        <strain evidence="2">SpSt-81</strain>
    </source>
</reference>
<feature type="domain" description="HD-GYP" evidence="1">
    <location>
        <begin position="196"/>
        <end position="389"/>
    </location>
</feature>
<accession>A0A7C3MKN5</accession>
<dbReference type="PROSITE" id="PS51832">
    <property type="entry name" value="HD_GYP"/>
    <property type="match status" value="1"/>
</dbReference>
<dbReference type="SUPFAM" id="SSF109604">
    <property type="entry name" value="HD-domain/PDEase-like"/>
    <property type="match status" value="2"/>
</dbReference>
<dbReference type="Gene3D" id="1.10.3210.10">
    <property type="entry name" value="Hypothetical protein af1432"/>
    <property type="match status" value="2"/>
</dbReference>
<dbReference type="SMART" id="SM00471">
    <property type="entry name" value="HDc"/>
    <property type="match status" value="2"/>
</dbReference>
<protein>
    <submittedName>
        <fullName evidence="2">HD domain-containing protein</fullName>
    </submittedName>
</protein>
<dbReference type="InterPro" id="IPR003607">
    <property type="entry name" value="HD/PDEase_dom"/>
</dbReference>
<proteinExistence type="predicted"/>
<sequence>MSLLGFLLAFSENLDNQVPEKRRHSSRVANISFFIADKLNLSEKEKYNLIISALLHDAGNGNNNFKNSSKEIDEHALKGSLFISDIPFLENISKIIKYHHIAWDFGKGNIYKEEPVPMESQILFLAEFIDHKLNKQKYILKEKNKIIKRVKEEGEKLFNKDVMEAFLSLSNKESFWFEVNYDTPSPEDFSCDLKLDIDGLLLLSKAVARIVDYRSKIQVRHSRNVTNVASYLSEKLGYDSEMIKKIKIAGYLHDIGKVALPPSILLKQEKLSKKDTDYIKIHPFKTYLTLKKGLPYEDITIWASYHHEKLNGKGYPFRVSGESIPIPARIITISDIYSALLENRPYRLGLSENKVLSYMKKLATEKYIDKEIFSIIIENKEEVSSVIKL</sequence>
<dbReference type="EMBL" id="DTIN01000032">
    <property type="protein sequence ID" value="HFX13969.1"/>
    <property type="molecule type" value="Genomic_DNA"/>
</dbReference>
<dbReference type="PANTHER" id="PTHR43155">
    <property type="entry name" value="CYCLIC DI-GMP PHOSPHODIESTERASE PA4108-RELATED"/>
    <property type="match status" value="1"/>
</dbReference>
<dbReference type="InterPro" id="IPR037522">
    <property type="entry name" value="HD_GYP_dom"/>
</dbReference>
<name>A0A7C3MKN5_DICTH</name>